<gene>
    <name evidence="1" type="ORF">BO95DRAFT_172045</name>
</gene>
<organism evidence="1 2">
    <name type="scientific">Aspergillus brunneoviolaceus CBS 621.78</name>
    <dbReference type="NCBI Taxonomy" id="1450534"/>
    <lineage>
        <taxon>Eukaryota</taxon>
        <taxon>Fungi</taxon>
        <taxon>Dikarya</taxon>
        <taxon>Ascomycota</taxon>
        <taxon>Pezizomycotina</taxon>
        <taxon>Eurotiomycetes</taxon>
        <taxon>Eurotiomycetidae</taxon>
        <taxon>Eurotiales</taxon>
        <taxon>Aspergillaceae</taxon>
        <taxon>Aspergillus</taxon>
        <taxon>Aspergillus subgen. Circumdati</taxon>
    </lineage>
</organism>
<protein>
    <submittedName>
        <fullName evidence="1">Uncharacterized protein</fullName>
    </submittedName>
</protein>
<proteinExistence type="predicted"/>
<evidence type="ECO:0000313" key="2">
    <source>
        <dbReference type="Proteomes" id="UP000249057"/>
    </source>
</evidence>
<accession>A0ACD1G5C6</accession>
<dbReference type="Proteomes" id="UP000249057">
    <property type="component" value="Unassembled WGS sequence"/>
</dbReference>
<dbReference type="EMBL" id="KZ825353">
    <property type="protein sequence ID" value="RAH44424.1"/>
    <property type="molecule type" value="Genomic_DNA"/>
</dbReference>
<evidence type="ECO:0000313" key="1">
    <source>
        <dbReference type="EMBL" id="RAH44424.1"/>
    </source>
</evidence>
<sequence>MHDNGANLLSRNGHHFHPENFGRWTGDRKDEGDLSHSTTTGIMIREWPCDKLRGSRKMRRSLERSEFGGKRGGKRGGGEGGKWREGLEVGRKRRGEEGWLEEGRRGKAATGMRRGEEVPPG</sequence>
<name>A0ACD1G5C6_9EURO</name>
<keyword evidence="2" id="KW-1185">Reference proteome</keyword>
<reference evidence="1" key="1">
    <citation type="submission" date="2018-02" db="EMBL/GenBank/DDBJ databases">
        <title>The genomes of Aspergillus section Nigri reveals drivers in fungal speciation.</title>
        <authorList>
            <consortium name="DOE Joint Genome Institute"/>
            <person name="Vesth T.C."/>
            <person name="Nybo J."/>
            <person name="Theobald S."/>
            <person name="Brandl J."/>
            <person name="Frisvad J.C."/>
            <person name="Nielsen K.F."/>
            <person name="Lyhne E.K."/>
            <person name="Kogle M.E."/>
            <person name="Kuo A."/>
            <person name="Riley R."/>
            <person name="Clum A."/>
            <person name="Nolan M."/>
            <person name="Lipzen A."/>
            <person name="Salamov A."/>
            <person name="Henrissat B."/>
            <person name="Wiebenga A."/>
            <person name="De vries R.P."/>
            <person name="Grigoriev I.V."/>
            <person name="Mortensen U.H."/>
            <person name="Andersen M.R."/>
            <person name="Baker S.E."/>
        </authorList>
    </citation>
    <scope>NUCLEOTIDE SEQUENCE</scope>
    <source>
        <strain evidence="1">CBS 621.78</strain>
    </source>
</reference>